<dbReference type="GO" id="GO:0032153">
    <property type="term" value="C:cell division site"/>
    <property type="evidence" value="ECO:0007669"/>
    <property type="project" value="TreeGrafter"/>
</dbReference>
<reference evidence="4" key="1">
    <citation type="submission" date="2014-09" db="EMBL/GenBank/DDBJ databases">
        <authorList>
            <person name="GOMEZ-VALERO Laura"/>
        </authorList>
    </citation>
    <scope>NUCLEOTIDE SEQUENCE</scope>
    <source>
        <strain evidence="4">ATCC33218</strain>
    </source>
</reference>
<dbReference type="RefSeq" id="WP_045100083.1">
    <property type="nucleotide sequence ID" value="NZ_CP020614.1"/>
</dbReference>
<keyword evidence="5" id="KW-0132">Cell division</keyword>
<evidence type="ECO:0000313" key="5">
    <source>
        <dbReference type="EMBL" id="SCY66928.1"/>
    </source>
</evidence>
<dbReference type="PATRIC" id="fig|451.8.peg.2594"/>
<dbReference type="Proteomes" id="UP000182998">
    <property type="component" value="Unassembled WGS sequence"/>
</dbReference>
<dbReference type="GO" id="GO:0032506">
    <property type="term" value="P:cytokinetic process"/>
    <property type="evidence" value="ECO:0007669"/>
    <property type="project" value="TreeGrafter"/>
</dbReference>
<reference evidence="6" key="2">
    <citation type="submission" date="2014-09" db="EMBL/GenBank/DDBJ databases">
        <authorList>
            <person name="Gomez-Valero L."/>
        </authorList>
    </citation>
    <scope>NUCLEOTIDE SEQUENCE [LARGE SCALE GENOMIC DNA]</scope>
    <source>
        <strain evidence="6">ATCC33218</strain>
    </source>
</reference>
<feature type="transmembrane region" description="Helical" evidence="2">
    <location>
        <begin position="21"/>
        <end position="40"/>
    </location>
</feature>
<evidence type="ECO:0000313" key="4">
    <source>
        <dbReference type="EMBL" id="CEG61923.1"/>
    </source>
</evidence>
<dbReference type="PANTHER" id="PTHR38687">
    <property type="entry name" value="CELL DIVISION PROTEIN DEDD-RELATED"/>
    <property type="match status" value="1"/>
</dbReference>
<sequence>MARDYGKRRPVRQKSSAPKQLFWMLASFLSGYLAATVFDFTSLSNWVRTNILAHTNEKPEIQVATKEPEIPKPKFEFYTLLAKGNNTSTPASKPPLPAQQPKPISQTATTIGNAPIAPTGQTATPTKQPGTVKVAVVESKPVTPVSASKEAYQIQIASFKNRKDAEHMKAALTLKGFDVSVVPVSQPQGNWFRVIVGPFGSRMAAEKAQLVLAQSERIKGMIRKMDA</sequence>
<keyword evidence="2" id="KW-0472">Membrane</keyword>
<dbReference type="HOGENOM" id="CLU_1169514_0_0_6"/>
<keyword evidence="5" id="KW-0131">Cell cycle</keyword>
<dbReference type="AlphaFoldDB" id="A0A098GHG4"/>
<proteinExistence type="predicted"/>
<dbReference type="STRING" id="451.B6N58_02865"/>
<dbReference type="GO" id="GO:0030428">
    <property type="term" value="C:cell septum"/>
    <property type="evidence" value="ECO:0007669"/>
    <property type="project" value="TreeGrafter"/>
</dbReference>
<dbReference type="Pfam" id="PF05036">
    <property type="entry name" value="SPOR"/>
    <property type="match status" value="1"/>
</dbReference>
<dbReference type="GO" id="GO:0042834">
    <property type="term" value="F:peptidoglycan binding"/>
    <property type="evidence" value="ECO:0007669"/>
    <property type="project" value="InterPro"/>
</dbReference>
<feature type="compositionally biased region" description="Polar residues" evidence="1">
    <location>
        <begin position="119"/>
        <end position="128"/>
    </location>
</feature>
<feature type="region of interest" description="Disordered" evidence="1">
    <location>
        <begin position="86"/>
        <end position="128"/>
    </location>
</feature>
<reference evidence="5 7" key="3">
    <citation type="submission" date="2016-10" db="EMBL/GenBank/DDBJ databases">
        <authorList>
            <person name="Varghese N."/>
            <person name="Submissions S."/>
        </authorList>
    </citation>
    <scope>NUCLEOTIDE SEQUENCE [LARGE SCALE GENOMIC DNA]</scope>
    <source>
        <strain evidence="5 7">ATCC 33218</strain>
    </source>
</reference>
<dbReference type="OrthoDB" id="8558195at2"/>
<dbReference type="EMBL" id="LN614830">
    <property type="protein sequence ID" value="CEG61923.1"/>
    <property type="molecule type" value="Genomic_DNA"/>
</dbReference>
<dbReference type="PANTHER" id="PTHR38687:SF1">
    <property type="entry name" value="CELL DIVISION PROTEIN DEDD"/>
    <property type="match status" value="1"/>
</dbReference>
<organism evidence="4 6">
    <name type="scientific">Legionella micdadei</name>
    <name type="common">Tatlockia micdadei</name>
    <dbReference type="NCBI Taxonomy" id="451"/>
    <lineage>
        <taxon>Bacteria</taxon>
        <taxon>Pseudomonadati</taxon>
        <taxon>Pseudomonadota</taxon>
        <taxon>Gammaproteobacteria</taxon>
        <taxon>Legionellales</taxon>
        <taxon>Legionellaceae</taxon>
        <taxon>Legionella</taxon>
    </lineage>
</organism>
<dbReference type="InterPro" id="IPR007730">
    <property type="entry name" value="SPOR-like_dom"/>
</dbReference>
<keyword evidence="2" id="KW-1133">Transmembrane helix</keyword>
<dbReference type="PROSITE" id="PS51724">
    <property type="entry name" value="SPOR"/>
    <property type="match status" value="1"/>
</dbReference>
<dbReference type="SUPFAM" id="SSF110997">
    <property type="entry name" value="Sporulation related repeat"/>
    <property type="match status" value="1"/>
</dbReference>
<name>A0A098GHG4_LEGMI</name>
<accession>A0A098GHG4</accession>
<dbReference type="InterPro" id="IPR052521">
    <property type="entry name" value="Cell_div_SPOR-domain"/>
</dbReference>
<protein>
    <submittedName>
        <fullName evidence="5">Cell division protein FtsN</fullName>
    </submittedName>
</protein>
<dbReference type="EMBL" id="FMVN01000013">
    <property type="protein sequence ID" value="SCY66928.1"/>
    <property type="molecule type" value="Genomic_DNA"/>
</dbReference>
<dbReference type="Gene3D" id="3.30.70.1070">
    <property type="entry name" value="Sporulation related repeat"/>
    <property type="match status" value="1"/>
</dbReference>
<evidence type="ECO:0000256" key="2">
    <source>
        <dbReference type="SAM" id="Phobius"/>
    </source>
</evidence>
<feature type="compositionally biased region" description="Polar residues" evidence="1">
    <location>
        <begin position="102"/>
        <end position="112"/>
    </location>
</feature>
<evidence type="ECO:0000256" key="1">
    <source>
        <dbReference type="SAM" id="MobiDB-lite"/>
    </source>
</evidence>
<dbReference type="KEGG" id="tmc:LMI_2669"/>
<keyword evidence="2" id="KW-0812">Transmembrane</keyword>
<evidence type="ECO:0000259" key="3">
    <source>
        <dbReference type="PROSITE" id="PS51724"/>
    </source>
</evidence>
<keyword evidence="7" id="KW-1185">Reference proteome</keyword>
<dbReference type="Proteomes" id="UP000032414">
    <property type="component" value="Chromosome I"/>
</dbReference>
<dbReference type="InterPro" id="IPR036680">
    <property type="entry name" value="SPOR-like_sf"/>
</dbReference>
<evidence type="ECO:0000313" key="7">
    <source>
        <dbReference type="Proteomes" id="UP000182998"/>
    </source>
</evidence>
<gene>
    <name evidence="4" type="ORF">LMI_2669</name>
    <name evidence="5" type="ORF">SAMN02982997_02435</name>
</gene>
<evidence type="ECO:0000313" key="6">
    <source>
        <dbReference type="Proteomes" id="UP000032414"/>
    </source>
</evidence>
<feature type="domain" description="SPOR" evidence="3">
    <location>
        <begin position="146"/>
        <end position="225"/>
    </location>
</feature>